<sequence>MAEEHPKFELGRTELTNPTGFNGHKDMTLDEMAALHPGLAILMPMVGTRWWNVFYAAKESNWQLATFQVREAISLMNKGVQTRPRYAEAIAEYIEKDLSPVLAALNNKDFVAFEKAFHAATDRANEYHEEFKKGYLIWKLPDHPNPQVDFTPRD</sequence>
<dbReference type="EMBL" id="UINC01170939">
    <property type="protein sequence ID" value="SVD75231.1"/>
    <property type="molecule type" value="Genomic_DNA"/>
</dbReference>
<protein>
    <submittedName>
        <fullName evidence="2">Uncharacterized protein</fullName>
    </submittedName>
</protein>
<name>A0A382XXM3_9ZZZZ</name>
<proteinExistence type="predicted"/>
<reference evidence="2" key="1">
    <citation type="submission" date="2018-05" db="EMBL/GenBank/DDBJ databases">
        <authorList>
            <person name="Lanie J.A."/>
            <person name="Ng W.-L."/>
            <person name="Kazmierczak K.M."/>
            <person name="Andrzejewski T.M."/>
            <person name="Davidsen T.M."/>
            <person name="Wayne K.J."/>
            <person name="Tettelin H."/>
            <person name="Glass J.I."/>
            <person name="Rusch D."/>
            <person name="Podicherti R."/>
            <person name="Tsui H.-C.T."/>
            <person name="Winkler M.E."/>
        </authorList>
    </citation>
    <scope>NUCLEOTIDE SEQUENCE</scope>
</reference>
<dbReference type="AlphaFoldDB" id="A0A382XXM3"/>
<gene>
    <name evidence="2" type="ORF">METZ01_LOCUS428085</name>
</gene>
<feature type="compositionally biased region" description="Basic and acidic residues" evidence="1">
    <location>
        <begin position="1"/>
        <end position="12"/>
    </location>
</feature>
<organism evidence="2">
    <name type="scientific">marine metagenome</name>
    <dbReference type="NCBI Taxonomy" id="408172"/>
    <lineage>
        <taxon>unclassified sequences</taxon>
        <taxon>metagenomes</taxon>
        <taxon>ecological metagenomes</taxon>
    </lineage>
</organism>
<accession>A0A382XXM3</accession>
<evidence type="ECO:0000313" key="2">
    <source>
        <dbReference type="EMBL" id="SVD75231.1"/>
    </source>
</evidence>
<evidence type="ECO:0000256" key="1">
    <source>
        <dbReference type="SAM" id="MobiDB-lite"/>
    </source>
</evidence>
<feature type="region of interest" description="Disordered" evidence="1">
    <location>
        <begin position="1"/>
        <end position="22"/>
    </location>
</feature>